<comment type="catalytic activity">
    <reaction evidence="2">
        <text>a 3'-end 2',3'-cyclophospho-ribonucleotide-RNA + H2O = a 3'-end 2'-phospho-ribonucleotide-RNA + H(+)</text>
        <dbReference type="Rhea" id="RHEA:11828"/>
        <dbReference type="Rhea" id="RHEA-COMP:10464"/>
        <dbReference type="Rhea" id="RHEA-COMP:17353"/>
        <dbReference type="ChEBI" id="CHEBI:15377"/>
        <dbReference type="ChEBI" id="CHEBI:15378"/>
        <dbReference type="ChEBI" id="CHEBI:83064"/>
        <dbReference type="ChEBI" id="CHEBI:173113"/>
        <dbReference type="EC" id="3.1.4.58"/>
    </reaction>
</comment>
<keyword evidence="1 2" id="KW-0378">Hydrolase</keyword>
<dbReference type="AlphaFoldDB" id="A0A6J4JS78"/>
<dbReference type="Gene3D" id="3.90.1140.10">
    <property type="entry name" value="Cyclic phosphodiesterase"/>
    <property type="match status" value="1"/>
</dbReference>
<reference evidence="3" key="1">
    <citation type="submission" date="2020-02" db="EMBL/GenBank/DDBJ databases">
        <authorList>
            <person name="Meier V. D."/>
        </authorList>
    </citation>
    <scope>NUCLEOTIDE SEQUENCE</scope>
    <source>
        <strain evidence="3">AVDCRST_MAG95</strain>
    </source>
</reference>
<protein>
    <recommendedName>
        <fullName evidence="2">RNA 2',3'-cyclic phosphodiesterase</fullName>
        <shortName evidence="2">RNA 2',3'-CPDase</shortName>
        <ecNumber evidence="2">3.1.4.58</ecNumber>
    </recommendedName>
</protein>
<dbReference type="Pfam" id="PF13563">
    <property type="entry name" value="2_5_RNA_ligase2"/>
    <property type="match status" value="1"/>
</dbReference>
<comment type="similarity">
    <text evidence="2">Belongs to the 2H phosphoesterase superfamily. ThpR family.</text>
</comment>
<dbReference type="PANTHER" id="PTHR35561:SF1">
    <property type="entry name" value="RNA 2',3'-CYCLIC PHOSPHODIESTERASE"/>
    <property type="match status" value="1"/>
</dbReference>
<evidence type="ECO:0000256" key="2">
    <source>
        <dbReference type="HAMAP-Rule" id="MF_01940"/>
    </source>
</evidence>
<dbReference type="GO" id="GO:0004113">
    <property type="term" value="F:2',3'-cyclic-nucleotide 3'-phosphodiesterase activity"/>
    <property type="evidence" value="ECO:0007669"/>
    <property type="project" value="InterPro"/>
</dbReference>
<dbReference type="PANTHER" id="PTHR35561">
    <property type="entry name" value="RNA 2',3'-CYCLIC PHOSPHODIESTERASE"/>
    <property type="match status" value="1"/>
</dbReference>
<gene>
    <name evidence="3" type="ORF">AVDCRST_MAG95-3666</name>
</gene>
<evidence type="ECO:0000256" key="1">
    <source>
        <dbReference type="ARBA" id="ARBA00022801"/>
    </source>
</evidence>
<sequence>MSETLRLFIAIEVPANLKAAFRQYQPAFTHAAVRFLPDENLHLTVHFMGEVPTGQLTEIEQRLKEVAATQMPFNLTLHCLEPGPKPKSPRLIWARFGPEPAFARLGAAVFRQLGIRPPDHADSIPHVTLARFRKDMPRPISLSVIYPPEPPLTMPVTTVALWQSELKSPHPVYRVLAEFPLSPAEKLNPPE</sequence>
<dbReference type="EC" id="3.1.4.58" evidence="2"/>
<dbReference type="InterPro" id="IPR004175">
    <property type="entry name" value="RNA_CPDase"/>
</dbReference>
<dbReference type="GO" id="GO:0008664">
    <property type="term" value="F:RNA 2',3'-cyclic 3'-phosphodiesterase activity"/>
    <property type="evidence" value="ECO:0007669"/>
    <property type="project" value="UniProtKB-EC"/>
</dbReference>
<proteinExistence type="inferred from homology"/>
<dbReference type="EMBL" id="CADCTJ010001149">
    <property type="protein sequence ID" value="CAA9286223.1"/>
    <property type="molecule type" value="Genomic_DNA"/>
</dbReference>
<feature type="short sequence motif" description="HXTX 2" evidence="2">
    <location>
        <begin position="126"/>
        <end position="129"/>
    </location>
</feature>
<dbReference type="SUPFAM" id="SSF55144">
    <property type="entry name" value="LigT-like"/>
    <property type="match status" value="1"/>
</dbReference>
<evidence type="ECO:0000313" key="3">
    <source>
        <dbReference type="EMBL" id="CAA9286223.1"/>
    </source>
</evidence>
<dbReference type="HAMAP" id="MF_01940">
    <property type="entry name" value="RNA_CPDase"/>
    <property type="match status" value="1"/>
</dbReference>
<feature type="short sequence motif" description="HXTX 1" evidence="2">
    <location>
        <begin position="42"/>
        <end position="45"/>
    </location>
</feature>
<dbReference type="NCBIfam" id="TIGR02258">
    <property type="entry name" value="2_5_ligase"/>
    <property type="match status" value="1"/>
</dbReference>
<feature type="active site" description="Proton acceptor" evidence="2">
    <location>
        <position position="126"/>
    </location>
</feature>
<name>A0A6J4JS78_9BACT</name>
<feature type="active site" description="Proton donor" evidence="2">
    <location>
        <position position="42"/>
    </location>
</feature>
<comment type="function">
    <text evidence="2">Hydrolyzes RNA 2',3'-cyclic phosphodiester to an RNA 2'-phosphomonoester.</text>
</comment>
<dbReference type="InterPro" id="IPR009097">
    <property type="entry name" value="Cyclic_Pdiesterase"/>
</dbReference>
<organism evidence="3">
    <name type="scientific">uncultured Adhaeribacter sp</name>
    <dbReference type="NCBI Taxonomy" id="448109"/>
    <lineage>
        <taxon>Bacteria</taxon>
        <taxon>Pseudomonadati</taxon>
        <taxon>Bacteroidota</taxon>
        <taxon>Cytophagia</taxon>
        <taxon>Cytophagales</taxon>
        <taxon>Hymenobacteraceae</taxon>
        <taxon>Adhaeribacter</taxon>
        <taxon>environmental samples</taxon>
    </lineage>
</organism>
<accession>A0A6J4JS78</accession>